<evidence type="ECO:0000256" key="5">
    <source>
        <dbReference type="ARBA" id="ARBA00011270"/>
    </source>
</evidence>
<proteinExistence type="inferred from homology"/>
<dbReference type="AlphaFoldDB" id="A0A1I2HZV2"/>
<dbReference type="Pfam" id="PF00291">
    <property type="entry name" value="PALP"/>
    <property type="match status" value="1"/>
</dbReference>
<comment type="function">
    <text evidence="2">The beta subunit is responsible for the synthesis of L-tryptophan from indole and L-serine.</text>
</comment>
<comment type="subunit">
    <text evidence="5">Tetramer of two alpha and two beta chains.</text>
</comment>
<keyword evidence="10" id="KW-0057">Aromatic amino acid biosynthesis</keyword>
<dbReference type="SUPFAM" id="SSF53686">
    <property type="entry name" value="Tryptophan synthase beta subunit-like PLP-dependent enzymes"/>
    <property type="match status" value="1"/>
</dbReference>
<feature type="domain" description="Tryptophan synthase beta chain-like PALP" evidence="13">
    <location>
        <begin position="81"/>
        <end position="417"/>
    </location>
</feature>
<dbReference type="PIRSF" id="PIRSF500824">
    <property type="entry name" value="TrpB_prok"/>
    <property type="match status" value="1"/>
</dbReference>
<dbReference type="OrthoDB" id="9766131at2"/>
<dbReference type="NCBIfam" id="TIGR01415">
    <property type="entry name" value="trpB_rel"/>
    <property type="match status" value="1"/>
</dbReference>
<evidence type="ECO:0000313" key="14">
    <source>
        <dbReference type="EMBL" id="SFF35512.1"/>
    </source>
</evidence>
<dbReference type="PANTHER" id="PTHR48077">
    <property type="entry name" value="TRYPTOPHAN SYNTHASE-RELATED"/>
    <property type="match status" value="1"/>
</dbReference>
<dbReference type="STRING" id="380248.SAMN05216251_11285"/>
<evidence type="ECO:0000256" key="12">
    <source>
        <dbReference type="ARBA" id="ARBA00049047"/>
    </source>
</evidence>
<evidence type="ECO:0000256" key="7">
    <source>
        <dbReference type="ARBA" id="ARBA00022605"/>
    </source>
</evidence>
<dbReference type="EC" id="4.2.1.20" evidence="6"/>
<evidence type="ECO:0000256" key="11">
    <source>
        <dbReference type="ARBA" id="ARBA00023239"/>
    </source>
</evidence>
<name>A0A1I2HZV2_9ACTN</name>
<evidence type="ECO:0000256" key="10">
    <source>
        <dbReference type="ARBA" id="ARBA00023141"/>
    </source>
</evidence>
<comment type="catalytic activity">
    <reaction evidence="12">
        <text>(1S,2R)-1-C-(indol-3-yl)glycerol 3-phosphate + L-serine = D-glyceraldehyde 3-phosphate + L-tryptophan + H2O</text>
        <dbReference type="Rhea" id="RHEA:10532"/>
        <dbReference type="ChEBI" id="CHEBI:15377"/>
        <dbReference type="ChEBI" id="CHEBI:33384"/>
        <dbReference type="ChEBI" id="CHEBI:57912"/>
        <dbReference type="ChEBI" id="CHEBI:58866"/>
        <dbReference type="ChEBI" id="CHEBI:59776"/>
        <dbReference type="EC" id="4.2.1.20"/>
    </reaction>
</comment>
<dbReference type="GO" id="GO:0005737">
    <property type="term" value="C:cytoplasm"/>
    <property type="evidence" value="ECO:0007669"/>
    <property type="project" value="TreeGrafter"/>
</dbReference>
<keyword evidence="8" id="KW-0822">Tryptophan biosynthesis</keyword>
<dbReference type="Proteomes" id="UP000199323">
    <property type="component" value="Unassembled WGS sequence"/>
</dbReference>
<keyword evidence="9" id="KW-0663">Pyridoxal phosphate</keyword>
<evidence type="ECO:0000256" key="4">
    <source>
        <dbReference type="ARBA" id="ARBA00009982"/>
    </source>
</evidence>
<accession>A0A1I2HZV2</accession>
<dbReference type="InterPro" id="IPR001926">
    <property type="entry name" value="TrpB-like_PALP"/>
</dbReference>
<dbReference type="GO" id="GO:0052684">
    <property type="term" value="F:L-serine hydro-lyase (adding indole, L-tryptophan-forming) activity"/>
    <property type="evidence" value="ECO:0007669"/>
    <property type="project" value="TreeGrafter"/>
</dbReference>
<protein>
    <recommendedName>
        <fullName evidence="6">tryptophan synthase</fullName>
        <ecNumber evidence="6">4.2.1.20</ecNumber>
    </recommendedName>
</protein>
<evidence type="ECO:0000313" key="15">
    <source>
        <dbReference type="Proteomes" id="UP000199323"/>
    </source>
</evidence>
<dbReference type="PIRSF" id="PIRSF001413">
    <property type="entry name" value="Trp_syn_beta"/>
    <property type="match status" value="1"/>
</dbReference>
<organism evidence="14 15">
    <name type="scientific">Actinacidiphila alni</name>
    <dbReference type="NCBI Taxonomy" id="380248"/>
    <lineage>
        <taxon>Bacteria</taxon>
        <taxon>Bacillati</taxon>
        <taxon>Actinomycetota</taxon>
        <taxon>Actinomycetes</taxon>
        <taxon>Kitasatosporales</taxon>
        <taxon>Streptomycetaceae</taxon>
        <taxon>Actinacidiphila</taxon>
    </lineage>
</organism>
<keyword evidence="7" id="KW-0028">Amino-acid biosynthesis</keyword>
<dbReference type="GO" id="GO:0030170">
    <property type="term" value="F:pyridoxal phosphate binding"/>
    <property type="evidence" value="ECO:0007669"/>
    <property type="project" value="InterPro"/>
</dbReference>
<dbReference type="NCBIfam" id="NF009057">
    <property type="entry name" value="PRK12391.1"/>
    <property type="match status" value="1"/>
</dbReference>
<dbReference type="RefSeq" id="WP_093715140.1">
    <property type="nucleotide sequence ID" value="NZ_FONG01000012.1"/>
</dbReference>
<comment type="similarity">
    <text evidence="4">Belongs to the TrpB family.</text>
</comment>
<reference evidence="14 15" key="1">
    <citation type="submission" date="2016-10" db="EMBL/GenBank/DDBJ databases">
        <authorList>
            <person name="de Groot N.N."/>
        </authorList>
    </citation>
    <scope>NUCLEOTIDE SEQUENCE [LARGE SCALE GENOMIC DNA]</scope>
    <source>
        <strain evidence="14 15">CGMCC 4.3510</strain>
    </source>
</reference>
<dbReference type="EMBL" id="FONG01000012">
    <property type="protein sequence ID" value="SFF35512.1"/>
    <property type="molecule type" value="Genomic_DNA"/>
</dbReference>
<evidence type="ECO:0000256" key="6">
    <source>
        <dbReference type="ARBA" id="ARBA00012043"/>
    </source>
</evidence>
<comment type="cofactor">
    <cofactor evidence="1">
        <name>pyridoxal 5'-phosphate</name>
        <dbReference type="ChEBI" id="CHEBI:597326"/>
    </cofactor>
</comment>
<keyword evidence="15" id="KW-1185">Reference proteome</keyword>
<evidence type="ECO:0000256" key="2">
    <source>
        <dbReference type="ARBA" id="ARBA00002786"/>
    </source>
</evidence>
<keyword evidence="11" id="KW-0456">Lyase</keyword>
<gene>
    <name evidence="14" type="ORF">SAMN05216251_11285</name>
</gene>
<dbReference type="PANTHER" id="PTHR48077:SF6">
    <property type="entry name" value="TRYPTOPHAN SYNTHASE"/>
    <property type="match status" value="1"/>
</dbReference>
<evidence type="ECO:0000259" key="13">
    <source>
        <dbReference type="Pfam" id="PF00291"/>
    </source>
</evidence>
<dbReference type="GO" id="GO:0004834">
    <property type="term" value="F:tryptophan synthase activity"/>
    <property type="evidence" value="ECO:0007669"/>
    <property type="project" value="UniProtKB-EC"/>
</dbReference>
<evidence type="ECO:0000256" key="1">
    <source>
        <dbReference type="ARBA" id="ARBA00001933"/>
    </source>
</evidence>
<dbReference type="Gene3D" id="3.40.50.1100">
    <property type="match status" value="2"/>
</dbReference>
<dbReference type="InterPro" id="IPR036052">
    <property type="entry name" value="TrpB-like_PALP_sf"/>
</dbReference>
<sequence>MKPLGLIDRVDLPVDKIPTRWYNVIPDLPRLPEEYIDNSTGKKVTREWLERLFVKSMAAQETSLERWITIPEPVREAYKLWRPTPLIRAVALERELGTPAQIWFKYEATSPSGSHKLNSALAQAYYAKRDGHTRLVTDTGAGQWGSALAIACQIFGLDLTVFMVRASFHNKPYRRNLMETYGAEVRPSPGDTTEYGRKLLAEYPDHPGSEATAVSEALECVDADEGTRFAVGAFSNHCLLHHSVIGLELKEQLRMIGRTPDYLIASVGCGSNLSGFASPFVEDKLNGADITILAAEPEACAPLTYGEYRLDWADSNGRGPGVHTYTLGHEFVPPPIHAGGLRYHGCAPIVGLMRHEGLLDAEAYGQVSVFDAGTTFAKLQGYLPAPETSHAIRAVIDKALECKRTGREATIVFNYSGHGLLDLGAYGRYNDGLLRDVEKEDFVAPTPSMVEGLKA</sequence>
<dbReference type="InterPro" id="IPR023026">
    <property type="entry name" value="Trp_synth_beta/beta-like"/>
</dbReference>
<comment type="pathway">
    <text evidence="3">Amino-acid biosynthesis; L-tryptophan biosynthesis; L-tryptophan from chorismate: step 5/5.</text>
</comment>
<evidence type="ECO:0000256" key="8">
    <source>
        <dbReference type="ARBA" id="ARBA00022822"/>
    </source>
</evidence>
<evidence type="ECO:0000256" key="9">
    <source>
        <dbReference type="ARBA" id="ARBA00022898"/>
    </source>
</evidence>
<dbReference type="InterPro" id="IPR006316">
    <property type="entry name" value="Trp_synth_b-like"/>
</dbReference>
<evidence type="ECO:0000256" key="3">
    <source>
        <dbReference type="ARBA" id="ARBA00004733"/>
    </source>
</evidence>